<dbReference type="Proteomes" id="UP000509383">
    <property type="component" value="Chromosome"/>
</dbReference>
<proteinExistence type="predicted"/>
<dbReference type="EMBL" id="BQKM01000010">
    <property type="protein sequence ID" value="GJN54347.1"/>
    <property type="molecule type" value="Genomic_DNA"/>
</dbReference>
<dbReference type="PROSITE" id="PS01159">
    <property type="entry name" value="WW_DOMAIN_1"/>
    <property type="match status" value="1"/>
</dbReference>
<dbReference type="AlphaFoldDB" id="A0A6J4E6Y9"/>
<evidence type="ECO:0000313" key="4">
    <source>
        <dbReference type="EMBL" id="GJN54347.1"/>
    </source>
</evidence>
<dbReference type="InterPro" id="IPR008922">
    <property type="entry name" value="Di-copper_centre_dom_sf"/>
</dbReference>
<dbReference type="EMBL" id="AP023189">
    <property type="protein sequence ID" value="BCG25205.1"/>
    <property type="molecule type" value="Genomic_DNA"/>
</dbReference>
<feature type="domain" description="WW" evidence="2">
    <location>
        <begin position="313"/>
        <end position="337"/>
    </location>
</feature>
<evidence type="ECO:0000313" key="6">
    <source>
        <dbReference type="Proteomes" id="UP001054892"/>
    </source>
</evidence>
<dbReference type="KEGG" id="ptw:TUM18999_33960"/>
<protein>
    <submittedName>
        <fullName evidence="3">Pyoverdine biosynthesis protein PvdP</fullName>
    </submittedName>
</protein>
<dbReference type="Proteomes" id="UP001054892">
    <property type="component" value="Unassembled WGS sequence"/>
</dbReference>
<evidence type="ECO:0000259" key="2">
    <source>
        <dbReference type="PROSITE" id="PS01159"/>
    </source>
</evidence>
<accession>A0A6J4E6Y9</accession>
<evidence type="ECO:0000256" key="1">
    <source>
        <dbReference type="SAM" id="MobiDB-lite"/>
    </source>
</evidence>
<dbReference type="SUPFAM" id="SSF48056">
    <property type="entry name" value="Di-copper centre-containing domain"/>
    <property type="match status" value="1"/>
</dbReference>
<dbReference type="InterPro" id="IPR001202">
    <property type="entry name" value="WW_dom"/>
</dbReference>
<evidence type="ECO:0000313" key="3">
    <source>
        <dbReference type="EMBL" id="BCG25205.1"/>
    </source>
</evidence>
<reference evidence="3 5" key="1">
    <citation type="submission" date="2020-05" db="EMBL/GenBank/DDBJ databases">
        <title>Characterization of novel class B3 metallo-beta-lactamase from novel Pseudomonas species.</title>
        <authorList>
            <person name="Yamada K."/>
            <person name="Aoki K."/>
            <person name="Ishii Y."/>
        </authorList>
    </citation>
    <scope>NUCLEOTIDE SEQUENCE [LARGE SCALE GENOMIC DNA]</scope>
    <source>
        <strain evidence="3 5">TUM18999</strain>
        <strain evidence="4 6">TUM20286</strain>
    </source>
</reference>
<feature type="region of interest" description="Disordered" evidence="1">
    <location>
        <begin position="219"/>
        <end position="238"/>
    </location>
</feature>
<gene>
    <name evidence="3" type="primary">pvdP</name>
    <name evidence="3" type="ORF">TUM18999_33960</name>
    <name evidence="4" type="ORF">TUM20286_40990</name>
</gene>
<name>A0A6J4E6Y9_9PSED</name>
<evidence type="ECO:0000313" key="5">
    <source>
        <dbReference type="Proteomes" id="UP000509383"/>
    </source>
</evidence>
<organism evidence="3 5">
    <name type="scientific">Pseudomonas tohonis</name>
    <dbReference type="NCBI Taxonomy" id="2725477"/>
    <lineage>
        <taxon>Bacteria</taxon>
        <taxon>Pseudomonadati</taxon>
        <taxon>Pseudomonadota</taxon>
        <taxon>Gammaproteobacteria</taxon>
        <taxon>Pseudomonadales</taxon>
        <taxon>Pseudomonadaceae</taxon>
        <taxon>Pseudomonas</taxon>
    </lineage>
</organism>
<keyword evidence="6" id="KW-1185">Reference proteome</keyword>
<sequence>MWYARQPVDHDDTLEPGQVETPGEASVEVAAGEGVRIADTLRGIWDLRFSGMDIGLDDLPLQGVEMLLDVGPGGRSLRGFIDVGARLRARGEPRYRVLGELAAADARTVRWRLVPAGESAPSHELEAILDEVWGGWGDAGAGTLSGRIRRLDRPLDMPEPDSRFVAIKRAFPEAQRVTPLAPALLAWLVSPGHRLFHQLWHATRDKWHRLDDARRDALRGAGWQPGPRDAERGARGRRKHLNGSGEDFFFMHRHMLGQARALQPDLPNWTRLPLPSPYVEHDRLGFIRYQENRDGDSVPPAWVAADDEELSQWLHGIKAAETFFGNFQVWESQYQDPDYLSRLTLAQFGSEVELNIHDWLHMRWATVTRDPSNGMPVVGDREPSDYAARWFRDENDYLGDPFSSHVNPVFWRFHGWIDDRIEDWFRAHERAHPGEVQRREVNGVPWFAPGRWVEVADPWLGPTTHGCGGIADAGGGAGELEVEAMKLALRIAFSGEEDIGDLLRRTPRRPWYARNLKVPGKG</sequence>